<dbReference type="InterPro" id="IPR013324">
    <property type="entry name" value="RNA_pol_sigma_r3/r4-like"/>
</dbReference>
<evidence type="ECO:0000256" key="5">
    <source>
        <dbReference type="ARBA" id="ARBA00023163"/>
    </source>
</evidence>
<keyword evidence="3" id="KW-0731">Sigma factor</keyword>
<sequence>MDDSHLLPPNHLNATNSRLLSAARADDPDSWRELTGIYSPVVRFWITRAGIRSKSDVADILQDVFIAVANNLRTFQREQGIAKFRAWLKAVTQSKINDHFRGKGKHPDAVGGSAAAFQLGNLPAKQSEEESDGAAENEWEQPEKTILTQAALASLRSEFRENTWKAFWRTAVDGCNATEVADELGVSSASVRKAKSRVLQRLREVLAELGLE</sequence>
<accession>A0A518DWE3</accession>
<keyword evidence="8" id="KW-1185">Reference proteome</keyword>
<dbReference type="PANTHER" id="PTHR43133">
    <property type="entry name" value="RNA POLYMERASE ECF-TYPE SIGMA FACTO"/>
    <property type="match status" value="1"/>
</dbReference>
<protein>
    <submittedName>
        <fullName evidence="7">RNA polymerase sigma factor</fullName>
    </submittedName>
</protein>
<dbReference type="PANTHER" id="PTHR43133:SF8">
    <property type="entry name" value="RNA POLYMERASE SIGMA FACTOR HI_1459-RELATED"/>
    <property type="match status" value="1"/>
</dbReference>
<evidence type="ECO:0000313" key="7">
    <source>
        <dbReference type="EMBL" id="QDU96149.1"/>
    </source>
</evidence>
<dbReference type="SUPFAM" id="SSF88659">
    <property type="entry name" value="Sigma3 and sigma4 domains of RNA polymerase sigma factors"/>
    <property type="match status" value="1"/>
</dbReference>
<dbReference type="Pfam" id="PF04542">
    <property type="entry name" value="Sigma70_r2"/>
    <property type="match status" value="1"/>
</dbReference>
<comment type="similarity">
    <text evidence="1">Belongs to the sigma-70 factor family. ECF subfamily.</text>
</comment>
<dbReference type="SUPFAM" id="SSF88946">
    <property type="entry name" value="Sigma2 domain of RNA polymerase sigma factors"/>
    <property type="match status" value="1"/>
</dbReference>
<keyword evidence="2" id="KW-0805">Transcription regulation</keyword>
<evidence type="ECO:0000256" key="2">
    <source>
        <dbReference type="ARBA" id="ARBA00023015"/>
    </source>
</evidence>
<keyword evidence="4" id="KW-0238">DNA-binding</keyword>
<dbReference type="InterPro" id="IPR007627">
    <property type="entry name" value="RNA_pol_sigma70_r2"/>
</dbReference>
<dbReference type="Gene3D" id="1.10.10.10">
    <property type="entry name" value="Winged helix-like DNA-binding domain superfamily/Winged helix DNA-binding domain"/>
    <property type="match status" value="1"/>
</dbReference>
<gene>
    <name evidence="7" type="ORF">Pla8534_39680</name>
</gene>
<dbReference type="GO" id="GO:0006352">
    <property type="term" value="P:DNA-templated transcription initiation"/>
    <property type="evidence" value="ECO:0007669"/>
    <property type="project" value="InterPro"/>
</dbReference>
<dbReference type="InterPro" id="IPR013325">
    <property type="entry name" value="RNA_pol_sigma_r2"/>
</dbReference>
<dbReference type="NCBIfam" id="TIGR02937">
    <property type="entry name" value="sigma70-ECF"/>
    <property type="match status" value="1"/>
</dbReference>
<evidence type="ECO:0000256" key="1">
    <source>
        <dbReference type="ARBA" id="ARBA00010641"/>
    </source>
</evidence>
<dbReference type="EMBL" id="CP036433">
    <property type="protein sequence ID" value="QDU96149.1"/>
    <property type="molecule type" value="Genomic_DNA"/>
</dbReference>
<name>A0A518DWE3_9BACT</name>
<evidence type="ECO:0000313" key="8">
    <source>
        <dbReference type="Proteomes" id="UP000317648"/>
    </source>
</evidence>
<dbReference type="InterPro" id="IPR039425">
    <property type="entry name" value="RNA_pol_sigma-70-like"/>
</dbReference>
<dbReference type="KEGG" id="lcre:Pla8534_39680"/>
<dbReference type="GO" id="GO:0016987">
    <property type="term" value="F:sigma factor activity"/>
    <property type="evidence" value="ECO:0007669"/>
    <property type="project" value="UniProtKB-KW"/>
</dbReference>
<feature type="domain" description="RNA polymerase sigma-70 region 2" evidence="6">
    <location>
        <begin position="40"/>
        <end position="104"/>
    </location>
</feature>
<dbReference type="RefSeq" id="WP_145054813.1">
    <property type="nucleotide sequence ID" value="NZ_CP036433.1"/>
</dbReference>
<dbReference type="InterPro" id="IPR036388">
    <property type="entry name" value="WH-like_DNA-bd_sf"/>
</dbReference>
<dbReference type="Proteomes" id="UP000317648">
    <property type="component" value="Chromosome"/>
</dbReference>
<keyword evidence="5" id="KW-0804">Transcription</keyword>
<dbReference type="AlphaFoldDB" id="A0A518DWE3"/>
<organism evidence="7 8">
    <name type="scientific">Lignipirellula cremea</name>
    <dbReference type="NCBI Taxonomy" id="2528010"/>
    <lineage>
        <taxon>Bacteria</taxon>
        <taxon>Pseudomonadati</taxon>
        <taxon>Planctomycetota</taxon>
        <taxon>Planctomycetia</taxon>
        <taxon>Pirellulales</taxon>
        <taxon>Pirellulaceae</taxon>
        <taxon>Lignipirellula</taxon>
    </lineage>
</organism>
<dbReference type="OrthoDB" id="281047at2"/>
<dbReference type="GO" id="GO:0003677">
    <property type="term" value="F:DNA binding"/>
    <property type="evidence" value="ECO:0007669"/>
    <property type="project" value="UniProtKB-KW"/>
</dbReference>
<evidence type="ECO:0000256" key="4">
    <source>
        <dbReference type="ARBA" id="ARBA00023125"/>
    </source>
</evidence>
<dbReference type="InterPro" id="IPR014284">
    <property type="entry name" value="RNA_pol_sigma-70_dom"/>
</dbReference>
<proteinExistence type="inferred from homology"/>
<dbReference type="Gene3D" id="1.10.1740.10">
    <property type="match status" value="1"/>
</dbReference>
<evidence type="ECO:0000256" key="3">
    <source>
        <dbReference type="ARBA" id="ARBA00023082"/>
    </source>
</evidence>
<evidence type="ECO:0000259" key="6">
    <source>
        <dbReference type="Pfam" id="PF04542"/>
    </source>
</evidence>
<reference evidence="7 8" key="1">
    <citation type="submission" date="2019-02" db="EMBL/GenBank/DDBJ databases">
        <title>Deep-cultivation of Planctomycetes and their phenomic and genomic characterization uncovers novel biology.</title>
        <authorList>
            <person name="Wiegand S."/>
            <person name="Jogler M."/>
            <person name="Boedeker C."/>
            <person name="Pinto D."/>
            <person name="Vollmers J."/>
            <person name="Rivas-Marin E."/>
            <person name="Kohn T."/>
            <person name="Peeters S.H."/>
            <person name="Heuer A."/>
            <person name="Rast P."/>
            <person name="Oberbeckmann S."/>
            <person name="Bunk B."/>
            <person name="Jeske O."/>
            <person name="Meyerdierks A."/>
            <person name="Storesund J.E."/>
            <person name="Kallscheuer N."/>
            <person name="Luecker S."/>
            <person name="Lage O.M."/>
            <person name="Pohl T."/>
            <person name="Merkel B.J."/>
            <person name="Hornburger P."/>
            <person name="Mueller R.-W."/>
            <person name="Bruemmer F."/>
            <person name="Labrenz M."/>
            <person name="Spormann A.M."/>
            <person name="Op den Camp H."/>
            <person name="Overmann J."/>
            <person name="Amann R."/>
            <person name="Jetten M.S.M."/>
            <person name="Mascher T."/>
            <person name="Medema M.H."/>
            <person name="Devos D.P."/>
            <person name="Kaster A.-K."/>
            <person name="Ovreas L."/>
            <person name="Rohde M."/>
            <person name="Galperin M.Y."/>
            <person name="Jogler C."/>
        </authorList>
    </citation>
    <scope>NUCLEOTIDE SEQUENCE [LARGE SCALE GENOMIC DNA]</scope>
    <source>
        <strain evidence="7 8">Pla85_3_4</strain>
    </source>
</reference>